<gene>
    <name evidence="1" type="ORF">MKI86_21910</name>
</gene>
<reference evidence="1 2" key="1">
    <citation type="submission" date="2022-02" db="EMBL/GenBank/DDBJ databases">
        <title>Shinella B3.7 sp. nov., isolated from Sediment (Zhairuo Island).</title>
        <authorList>
            <person name="Chen G."/>
        </authorList>
    </citation>
    <scope>NUCLEOTIDE SEQUENCE [LARGE SCALE GENOMIC DNA]</scope>
    <source>
        <strain evidence="1 2">B3.7</strain>
        <plasmid evidence="1">unnamed</plasmid>
    </source>
</reference>
<geneLocation type="plasmid" evidence="1">
    <name>unnamed</name>
</geneLocation>
<proteinExistence type="predicted"/>
<evidence type="ECO:0000313" key="2">
    <source>
        <dbReference type="Proteomes" id="UP001201844"/>
    </source>
</evidence>
<dbReference type="EMBL" id="JAKVIN010000011">
    <property type="protein sequence ID" value="MCJ8151799.1"/>
    <property type="molecule type" value="Genomic_DNA"/>
</dbReference>
<evidence type="ECO:0000313" key="1">
    <source>
        <dbReference type="EMBL" id="MCJ8151799.1"/>
    </source>
</evidence>
<dbReference type="RefSeq" id="WP_241605428.1">
    <property type="nucleotide sequence ID" value="NZ_JAKVIN010000011.1"/>
</dbReference>
<name>A0ABT0CT55_9HYPH</name>
<keyword evidence="1" id="KW-0614">Plasmid</keyword>
<sequence>MTIHQNLIAGEWVGTDAIRNINPSNTDDVVGEYHLVSSVTSHHDALLCVCRV</sequence>
<dbReference type="Proteomes" id="UP001201844">
    <property type="component" value="Unassembled WGS sequence"/>
</dbReference>
<accession>A0ABT0CT55</accession>
<organism evidence="1 2">
    <name type="scientific">Shinella sedimenti</name>
    <dbReference type="NCBI Taxonomy" id="2919913"/>
    <lineage>
        <taxon>Bacteria</taxon>
        <taxon>Pseudomonadati</taxon>
        <taxon>Pseudomonadota</taxon>
        <taxon>Alphaproteobacteria</taxon>
        <taxon>Hyphomicrobiales</taxon>
        <taxon>Rhizobiaceae</taxon>
        <taxon>Shinella</taxon>
    </lineage>
</organism>
<keyword evidence="2" id="KW-1185">Reference proteome</keyword>
<protein>
    <submittedName>
        <fullName evidence="1">Uncharacterized protein</fullName>
    </submittedName>
</protein>
<comment type="caution">
    <text evidence="1">The sequence shown here is derived from an EMBL/GenBank/DDBJ whole genome shotgun (WGS) entry which is preliminary data.</text>
</comment>